<keyword evidence="3" id="KW-1185">Reference proteome</keyword>
<feature type="compositionally biased region" description="Polar residues" evidence="1">
    <location>
        <begin position="306"/>
        <end position="315"/>
    </location>
</feature>
<accession>A0A4S4LVX9</accession>
<name>A0A4S4LVX9_9AGAM</name>
<dbReference type="AlphaFoldDB" id="A0A4S4LVX9"/>
<sequence>MCSRPFTWFQTFVGLSCNIVPLLDRLPDSALGSLQLLHQLPPQPTLLNTIEHHSLLLEHPQPLNDPILTIPRRIVPPHPHLLQLLDQPLHALCIDPSDMTTSSQILRALERREALGEAGIEDHERPVLGEPDERFKYIIHLHVAVSITNDRRCGTRMYFFLFHSQREGNDGDLWAYNLKAPESGPIASLGAPQGRRMMFFKHEARTEPAHDPTPDVRFRHRHPSDCEFFCTFVFVLRKRTISVQFNADIAAVTQVLLMKTLPQLYRGSPGSLTTCTQSGFTTNYERLNTSTLRLDRPHNPPRTPLPLSSITEDED</sequence>
<comment type="caution">
    <text evidence="2">The sequence shown here is derived from an EMBL/GenBank/DDBJ whole genome shotgun (WGS) entry which is preliminary data.</text>
</comment>
<reference evidence="2 3" key="1">
    <citation type="submission" date="2019-02" db="EMBL/GenBank/DDBJ databases">
        <title>Genome sequencing of the rare red list fungi Bondarzewia mesenterica.</title>
        <authorList>
            <person name="Buettner E."/>
            <person name="Kellner H."/>
        </authorList>
    </citation>
    <scope>NUCLEOTIDE SEQUENCE [LARGE SCALE GENOMIC DNA]</scope>
    <source>
        <strain evidence="2 3">DSM 108281</strain>
    </source>
</reference>
<dbReference type="Proteomes" id="UP000310158">
    <property type="component" value="Unassembled WGS sequence"/>
</dbReference>
<evidence type="ECO:0000313" key="2">
    <source>
        <dbReference type="EMBL" id="THH16495.1"/>
    </source>
</evidence>
<protein>
    <submittedName>
        <fullName evidence="2">Uncharacterized protein</fullName>
    </submittedName>
</protein>
<dbReference type="EMBL" id="SGPL01000155">
    <property type="protein sequence ID" value="THH16495.1"/>
    <property type="molecule type" value="Genomic_DNA"/>
</dbReference>
<feature type="region of interest" description="Disordered" evidence="1">
    <location>
        <begin position="291"/>
        <end position="315"/>
    </location>
</feature>
<gene>
    <name evidence="2" type="ORF">EW146_g4155</name>
</gene>
<evidence type="ECO:0000313" key="3">
    <source>
        <dbReference type="Proteomes" id="UP000310158"/>
    </source>
</evidence>
<dbReference type="PROSITE" id="PS51257">
    <property type="entry name" value="PROKAR_LIPOPROTEIN"/>
    <property type="match status" value="1"/>
</dbReference>
<evidence type="ECO:0000256" key="1">
    <source>
        <dbReference type="SAM" id="MobiDB-lite"/>
    </source>
</evidence>
<organism evidence="2 3">
    <name type="scientific">Bondarzewia mesenterica</name>
    <dbReference type="NCBI Taxonomy" id="1095465"/>
    <lineage>
        <taxon>Eukaryota</taxon>
        <taxon>Fungi</taxon>
        <taxon>Dikarya</taxon>
        <taxon>Basidiomycota</taxon>
        <taxon>Agaricomycotina</taxon>
        <taxon>Agaricomycetes</taxon>
        <taxon>Russulales</taxon>
        <taxon>Bondarzewiaceae</taxon>
        <taxon>Bondarzewia</taxon>
    </lineage>
</organism>
<proteinExistence type="predicted"/>